<dbReference type="Proteomes" id="UP000504636">
    <property type="component" value="Unplaced"/>
</dbReference>
<name>A0A6A6XZT8_9PEZI</name>
<organism evidence="2">
    <name type="scientific">Mytilinidion resinicola</name>
    <dbReference type="NCBI Taxonomy" id="574789"/>
    <lineage>
        <taxon>Eukaryota</taxon>
        <taxon>Fungi</taxon>
        <taxon>Dikarya</taxon>
        <taxon>Ascomycota</taxon>
        <taxon>Pezizomycotina</taxon>
        <taxon>Dothideomycetes</taxon>
        <taxon>Pleosporomycetidae</taxon>
        <taxon>Mytilinidiales</taxon>
        <taxon>Mytilinidiaceae</taxon>
        <taxon>Mytilinidion</taxon>
    </lineage>
</organism>
<dbReference type="GeneID" id="54454215"/>
<evidence type="ECO:0000313" key="2">
    <source>
        <dbReference type="EMBL" id="KAF2802086.1"/>
    </source>
</evidence>
<dbReference type="EMBL" id="MU003725">
    <property type="protein sequence ID" value="KAF2802086.1"/>
    <property type="molecule type" value="Genomic_DNA"/>
</dbReference>
<reference evidence="4" key="3">
    <citation type="submission" date="2025-04" db="UniProtKB">
        <authorList>
            <consortium name="RefSeq"/>
        </authorList>
    </citation>
    <scope>IDENTIFICATION</scope>
    <source>
        <strain evidence="4">CBS 304.34</strain>
    </source>
</reference>
<dbReference type="RefSeq" id="XP_033569050.1">
    <property type="nucleotide sequence ID" value="XM_033713322.1"/>
</dbReference>
<gene>
    <name evidence="2 4" type="ORF">BDZ99DRAFT_209094</name>
</gene>
<evidence type="ECO:0000313" key="4">
    <source>
        <dbReference type="RefSeq" id="XP_033569050.1"/>
    </source>
</evidence>
<keyword evidence="1" id="KW-0812">Transmembrane</keyword>
<sequence length="135" mass="15425">MGDSMSWAGFTSVVIIFKQHWTIRFPLFHDTYHHHSPRPVYSGLNFGVPSRHIAASDIWYISPSTLPWRTSRSFSGSMFALSTVRPVNFLPFLSIFLFLVLLLASSFRLVSLSGRNQNSHLLHQRLRVVAHIPGF</sequence>
<keyword evidence="1" id="KW-0472">Membrane</keyword>
<keyword evidence="3" id="KW-1185">Reference proteome</keyword>
<accession>A0A6A6XZT8</accession>
<proteinExistence type="predicted"/>
<feature type="transmembrane region" description="Helical" evidence="1">
    <location>
        <begin position="89"/>
        <end position="110"/>
    </location>
</feature>
<dbReference type="AlphaFoldDB" id="A0A6A6XZT8"/>
<reference evidence="4" key="2">
    <citation type="submission" date="2020-04" db="EMBL/GenBank/DDBJ databases">
        <authorList>
            <consortium name="NCBI Genome Project"/>
        </authorList>
    </citation>
    <scope>NUCLEOTIDE SEQUENCE</scope>
    <source>
        <strain evidence="4">CBS 304.34</strain>
    </source>
</reference>
<keyword evidence="1" id="KW-1133">Transmembrane helix</keyword>
<evidence type="ECO:0000313" key="3">
    <source>
        <dbReference type="Proteomes" id="UP000504636"/>
    </source>
</evidence>
<reference evidence="2 4" key="1">
    <citation type="journal article" date="2020" name="Stud. Mycol.">
        <title>101 Dothideomycetes genomes: a test case for predicting lifestyles and emergence of pathogens.</title>
        <authorList>
            <person name="Haridas S."/>
            <person name="Albert R."/>
            <person name="Binder M."/>
            <person name="Bloem J."/>
            <person name="Labutti K."/>
            <person name="Salamov A."/>
            <person name="Andreopoulos B."/>
            <person name="Baker S."/>
            <person name="Barry K."/>
            <person name="Bills G."/>
            <person name="Bluhm B."/>
            <person name="Cannon C."/>
            <person name="Castanera R."/>
            <person name="Culley D."/>
            <person name="Daum C."/>
            <person name="Ezra D."/>
            <person name="Gonzalez J."/>
            <person name="Henrissat B."/>
            <person name="Kuo A."/>
            <person name="Liang C."/>
            <person name="Lipzen A."/>
            <person name="Lutzoni F."/>
            <person name="Magnuson J."/>
            <person name="Mondo S."/>
            <person name="Nolan M."/>
            <person name="Ohm R."/>
            <person name="Pangilinan J."/>
            <person name="Park H.-J."/>
            <person name="Ramirez L."/>
            <person name="Alfaro M."/>
            <person name="Sun H."/>
            <person name="Tritt A."/>
            <person name="Yoshinaga Y."/>
            <person name="Zwiers L.-H."/>
            <person name="Turgeon B."/>
            <person name="Goodwin S."/>
            <person name="Spatafora J."/>
            <person name="Crous P."/>
            <person name="Grigoriev I."/>
        </authorList>
    </citation>
    <scope>NUCLEOTIDE SEQUENCE</scope>
    <source>
        <strain evidence="2 4">CBS 304.34</strain>
    </source>
</reference>
<protein>
    <submittedName>
        <fullName evidence="2 4">Uncharacterized protein</fullName>
    </submittedName>
</protein>
<evidence type="ECO:0000256" key="1">
    <source>
        <dbReference type="SAM" id="Phobius"/>
    </source>
</evidence>